<organism evidence="4 5">
    <name type="scientific">Methylobacterium phyllostachyos</name>
    <dbReference type="NCBI Taxonomy" id="582672"/>
    <lineage>
        <taxon>Bacteria</taxon>
        <taxon>Pseudomonadati</taxon>
        <taxon>Pseudomonadota</taxon>
        <taxon>Alphaproteobacteria</taxon>
        <taxon>Hyphomicrobiales</taxon>
        <taxon>Methylobacteriaceae</taxon>
        <taxon>Methylobacterium</taxon>
    </lineage>
</organism>
<keyword evidence="2" id="KW-0378">Hydrolase</keyword>
<dbReference type="PROSITE" id="PS00893">
    <property type="entry name" value="NUDIX_BOX"/>
    <property type="match status" value="1"/>
</dbReference>
<dbReference type="PROSITE" id="PS51462">
    <property type="entry name" value="NUDIX"/>
    <property type="match status" value="1"/>
</dbReference>
<dbReference type="RefSeq" id="WP_244507412.1">
    <property type="nucleotide sequence ID" value="NZ_FNHS01000002.1"/>
</dbReference>
<comment type="cofactor">
    <cofactor evidence="1">
        <name>Mg(2+)</name>
        <dbReference type="ChEBI" id="CHEBI:18420"/>
    </cofactor>
</comment>
<evidence type="ECO:0000313" key="5">
    <source>
        <dbReference type="Proteomes" id="UP000198704"/>
    </source>
</evidence>
<dbReference type="InterPro" id="IPR020084">
    <property type="entry name" value="NUDIX_hydrolase_CS"/>
</dbReference>
<dbReference type="CDD" id="cd04682">
    <property type="entry name" value="NUDIX_Hydrolase"/>
    <property type="match status" value="1"/>
</dbReference>
<dbReference type="AlphaFoldDB" id="A0A1G9T864"/>
<evidence type="ECO:0000256" key="1">
    <source>
        <dbReference type="ARBA" id="ARBA00001946"/>
    </source>
</evidence>
<keyword evidence="5" id="KW-1185">Reference proteome</keyword>
<dbReference type="Pfam" id="PF00293">
    <property type="entry name" value="NUDIX"/>
    <property type="match status" value="1"/>
</dbReference>
<dbReference type="STRING" id="582672.SAMN05216360_10295"/>
<evidence type="ECO:0000259" key="3">
    <source>
        <dbReference type="PROSITE" id="PS51462"/>
    </source>
</evidence>
<evidence type="ECO:0000256" key="2">
    <source>
        <dbReference type="ARBA" id="ARBA00022801"/>
    </source>
</evidence>
<name>A0A1G9T864_9HYPH</name>
<sequence length="164" mass="17836">MSTRFDIWDGTPFSGAKIALTWGAAIIAYRRDDRPDIPFPACWDLPGGGREGAESPVECALRETEEEFGLVIDPGRIVWLGRYPSWSGGAAPSYFLAAPVTAAETAGIRFGTEGSGWMLMPATDFVAHPEAVPHLRDRLEDYLRAAGAWPERRSQPSDGSGPTR</sequence>
<feature type="domain" description="Nudix hydrolase" evidence="3">
    <location>
        <begin position="11"/>
        <end position="144"/>
    </location>
</feature>
<reference evidence="5" key="1">
    <citation type="submission" date="2016-10" db="EMBL/GenBank/DDBJ databases">
        <authorList>
            <person name="Varghese N."/>
            <person name="Submissions S."/>
        </authorList>
    </citation>
    <scope>NUCLEOTIDE SEQUENCE [LARGE SCALE GENOMIC DNA]</scope>
    <source>
        <strain evidence="5">BL47</strain>
    </source>
</reference>
<proteinExistence type="predicted"/>
<gene>
    <name evidence="4" type="ORF">SAMN05216360_10295</name>
</gene>
<dbReference type="Gene3D" id="3.90.79.10">
    <property type="entry name" value="Nucleoside Triphosphate Pyrophosphohydrolase"/>
    <property type="match status" value="1"/>
</dbReference>
<dbReference type="Proteomes" id="UP000198704">
    <property type="component" value="Unassembled WGS sequence"/>
</dbReference>
<dbReference type="EMBL" id="FNHS01000002">
    <property type="protein sequence ID" value="SDM43871.1"/>
    <property type="molecule type" value="Genomic_DNA"/>
</dbReference>
<dbReference type="GO" id="GO:0016787">
    <property type="term" value="F:hydrolase activity"/>
    <property type="evidence" value="ECO:0007669"/>
    <property type="project" value="UniProtKB-KW"/>
</dbReference>
<dbReference type="InterPro" id="IPR015797">
    <property type="entry name" value="NUDIX_hydrolase-like_dom_sf"/>
</dbReference>
<dbReference type="SUPFAM" id="SSF55811">
    <property type="entry name" value="Nudix"/>
    <property type="match status" value="1"/>
</dbReference>
<dbReference type="InterPro" id="IPR000086">
    <property type="entry name" value="NUDIX_hydrolase_dom"/>
</dbReference>
<evidence type="ECO:0000313" key="4">
    <source>
        <dbReference type="EMBL" id="SDM43871.1"/>
    </source>
</evidence>
<protein>
    <submittedName>
        <fullName evidence="4">8-oxo-dGTP diphosphatase</fullName>
    </submittedName>
</protein>
<accession>A0A1G9T864</accession>